<dbReference type="PANTHER" id="PTHR22883">
    <property type="entry name" value="ZINC FINGER DHHC DOMAIN CONTAINING PROTEIN"/>
    <property type="match status" value="1"/>
</dbReference>
<comment type="caution">
    <text evidence="3">The sequence shown here is derived from an EMBL/GenBank/DDBJ whole genome shotgun (WGS) entry which is preliminary data.</text>
</comment>
<evidence type="ECO:0000256" key="1">
    <source>
        <dbReference type="SAM" id="MobiDB-lite"/>
    </source>
</evidence>
<dbReference type="Proteomes" id="UP001515480">
    <property type="component" value="Unassembled WGS sequence"/>
</dbReference>
<feature type="region of interest" description="Disordered" evidence="1">
    <location>
        <begin position="1"/>
        <end position="23"/>
    </location>
</feature>
<dbReference type="GO" id="GO:0005794">
    <property type="term" value="C:Golgi apparatus"/>
    <property type="evidence" value="ECO:0007669"/>
    <property type="project" value="TreeGrafter"/>
</dbReference>
<feature type="transmembrane region" description="Helical" evidence="2">
    <location>
        <begin position="73"/>
        <end position="96"/>
    </location>
</feature>
<evidence type="ECO:0008006" key="5">
    <source>
        <dbReference type="Google" id="ProtNLM"/>
    </source>
</evidence>
<sequence length="271" mass="28621">MLPPPSEPSECQSLLTPPPPPSGWHAVASLPPLPLPDRRARASQAALGALLVASLAASLAAATAAAAPPPRAAAWLSLVAAEAAAALGCLLGLLLADPGALRRSPERCFPLPPRVEAAVRRGAPLRSNVEEGGRTFCVRCLVWREEGEAAHHCATCGVCVRDFGHHCAVFGRCIAGKGFRGTRGYFKGIIAAGAAGVATPFTLLLVEGLLQEEVCEWCELAFRRGRRRRAAGGCEPPSQCLIFMIVSILVCLNLCCPFRKCLRLVFDACVR</sequence>
<feature type="transmembrane region" description="Helical" evidence="2">
    <location>
        <begin position="185"/>
        <end position="206"/>
    </location>
</feature>
<name>A0AB34ILP8_PRYPA</name>
<evidence type="ECO:0000313" key="4">
    <source>
        <dbReference type="Proteomes" id="UP001515480"/>
    </source>
</evidence>
<dbReference type="EMBL" id="JBGBPQ010000023">
    <property type="protein sequence ID" value="KAL1500256.1"/>
    <property type="molecule type" value="Genomic_DNA"/>
</dbReference>
<feature type="transmembrane region" description="Helical" evidence="2">
    <location>
        <begin position="236"/>
        <end position="256"/>
    </location>
</feature>
<evidence type="ECO:0000313" key="3">
    <source>
        <dbReference type="EMBL" id="KAL1500256.1"/>
    </source>
</evidence>
<keyword evidence="2" id="KW-0812">Transmembrane</keyword>
<feature type="transmembrane region" description="Helical" evidence="2">
    <location>
        <begin position="45"/>
        <end position="67"/>
    </location>
</feature>
<keyword evidence="4" id="KW-1185">Reference proteome</keyword>
<dbReference type="GO" id="GO:0005783">
    <property type="term" value="C:endoplasmic reticulum"/>
    <property type="evidence" value="ECO:0007669"/>
    <property type="project" value="TreeGrafter"/>
</dbReference>
<dbReference type="GO" id="GO:0019706">
    <property type="term" value="F:protein-cysteine S-palmitoyltransferase activity"/>
    <property type="evidence" value="ECO:0007669"/>
    <property type="project" value="TreeGrafter"/>
</dbReference>
<dbReference type="PROSITE" id="PS50216">
    <property type="entry name" value="DHHC"/>
    <property type="match status" value="1"/>
</dbReference>
<accession>A0AB34ILP8</accession>
<evidence type="ECO:0000256" key="2">
    <source>
        <dbReference type="SAM" id="Phobius"/>
    </source>
</evidence>
<organism evidence="3 4">
    <name type="scientific">Prymnesium parvum</name>
    <name type="common">Toxic golden alga</name>
    <dbReference type="NCBI Taxonomy" id="97485"/>
    <lineage>
        <taxon>Eukaryota</taxon>
        <taxon>Haptista</taxon>
        <taxon>Haptophyta</taxon>
        <taxon>Prymnesiophyceae</taxon>
        <taxon>Prymnesiales</taxon>
        <taxon>Prymnesiaceae</taxon>
        <taxon>Prymnesium</taxon>
    </lineage>
</organism>
<protein>
    <recommendedName>
        <fullName evidence="5">Protein S-acyltransferase</fullName>
    </recommendedName>
</protein>
<keyword evidence="2" id="KW-1133">Transmembrane helix</keyword>
<keyword evidence="2" id="KW-0472">Membrane</keyword>
<gene>
    <name evidence="3" type="ORF">AB1Y20_012924</name>
</gene>
<dbReference type="InterPro" id="IPR039859">
    <property type="entry name" value="PFA4/ZDH16/20/ERF2-like"/>
</dbReference>
<dbReference type="GO" id="GO:0006612">
    <property type="term" value="P:protein targeting to membrane"/>
    <property type="evidence" value="ECO:0007669"/>
    <property type="project" value="TreeGrafter"/>
</dbReference>
<proteinExistence type="predicted"/>
<reference evidence="3 4" key="1">
    <citation type="journal article" date="2024" name="Science">
        <title>Giant polyketide synthase enzymes in the biosynthesis of giant marine polyether toxins.</title>
        <authorList>
            <person name="Fallon T.R."/>
            <person name="Shende V.V."/>
            <person name="Wierzbicki I.H."/>
            <person name="Pendleton A.L."/>
            <person name="Watervoot N.F."/>
            <person name="Auber R.P."/>
            <person name="Gonzalez D.J."/>
            <person name="Wisecaver J.H."/>
            <person name="Moore B.S."/>
        </authorList>
    </citation>
    <scope>NUCLEOTIDE SEQUENCE [LARGE SCALE GENOMIC DNA]</scope>
    <source>
        <strain evidence="3 4">12B1</strain>
    </source>
</reference>
<dbReference type="AlphaFoldDB" id="A0AB34ILP8"/>